<feature type="region of interest" description="Disordered" evidence="1">
    <location>
        <begin position="80"/>
        <end position="119"/>
    </location>
</feature>
<dbReference type="OrthoDB" id="6471452at2759"/>
<organism evidence="3 5">
    <name type="scientific">Araneus ventricosus</name>
    <name type="common">Orbweaver spider</name>
    <name type="synonym">Epeira ventricosa</name>
    <dbReference type="NCBI Taxonomy" id="182803"/>
    <lineage>
        <taxon>Eukaryota</taxon>
        <taxon>Metazoa</taxon>
        <taxon>Ecdysozoa</taxon>
        <taxon>Arthropoda</taxon>
        <taxon>Chelicerata</taxon>
        <taxon>Arachnida</taxon>
        <taxon>Araneae</taxon>
        <taxon>Araneomorphae</taxon>
        <taxon>Entelegynae</taxon>
        <taxon>Araneoidea</taxon>
        <taxon>Araneidae</taxon>
        <taxon>Araneus</taxon>
    </lineage>
</organism>
<feature type="region of interest" description="Disordered" evidence="1">
    <location>
        <begin position="41"/>
        <end position="60"/>
    </location>
</feature>
<keyword evidence="5" id="KW-1185">Reference proteome</keyword>
<proteinExistence type="predicted"/>
<gene>
    <name evidence="3" type="ORF">AVEN_166053_1</name>
    <name evidence="4" type="ORF">AVEN_172698_1</name>
    <name evidence="2" type="ORF">AVEN_40039_1</name>
</gene>
<protein>
    <submittedName>
        <fullName evidence="3">Uncharacterized protein</fullName>
    </submittedName>
</protein>
<accession>A0A4Y2WF04</accession>
<dbReference type="AlphaFoldDB" id="A0A4Y2WF04"/>
<evidence type="ECO:0000313" key="4">
    <source>
        <dbReference type="EMBL" id="GBO34994.1"/>
    </source>
</evidence>
<dbReference type="EMBL" id="BGPR01058912">
    <property type="protein sequence ID" value="GBO34994.1"/>
    <property type="molecule type" value="Genomic_DNA"/>
</dbReference>
<evidence type="ECO:0000313" key="2">
    <source>
        <dbReference type="EMBL" id="GBO34865.1"/>
    </source>
</evidence>
<reference evidence="3 5" key="1">
    <citation type="journal article" date="2019" name="Sci. Rep.">
        <title>Orb-weaving spider Araneus ventricosus genome elucidates the spidroin gene catalogue.</title>
        <authorList>
            <person name="Kono N."/>
            <person name="Nakamura H."/>
            <person name="Ohtoshi R."/>
            <person name="Moran D.A.P."/>
            <person name="Shinohara A."/>
            <person name="Yoshida Y."/>
            <person name="Fujiwara M."/>
            <person name="Mori M."/>
            <person name="Tomita M."/>
            <person name="Arakawa K."/>
        </authorList>
    </citation>
    <scope>NUCLEOTIDE SEQUENCE [LARGE SCALE GENOMIC DNA]</scope>
</reference>
<dbReference type="EMBL" id="BGPR01058755">
    <property type="protein sequence ID" value="GBO34865.1"/>
    <property type="molecule type" value="Genomic_DNA"/>
</dbReference>
<evidence type="ECO:0000313" key="5">
    <source>
        <dbReference type="Proteomes" id="UP000499080"/>
    </source>
</evidence>
<name>A0A4Y2WF04_ARAVE</name>
<comment type="caution">
    <text evidence="3">The sequence shown here is derived from an EMBL/GenBank/DDBJ whole genome shotgun (WGS) entry which is preliminary data.</text>
</comment>
<dbReference type="Proteomes" id="UP000499080">
    <property type="component" value="Unassembled WGS sequence"/>
</dbReference>
<feature type="compositionally biased region" description="Polar residues" evidence="1">
    <location>
        <begin position="43"/>
        <end position="60"/>
    </location>
</feature>
<feature type="compositionally biased region" description="Polar residues" evidence="1">
    <location>
        <begin position="104"/>
        <end position="113"/>
    </location>
</feature>
<evidence type="ECO:0000256" key="1">
    <source>
        <dbReference type="SAM" id="MobiDB-lite"/>
    </source>
</evidence>
<feature type="non-terminal residue" evidence="3">
    <location>
        <position position="1"/>
    </location>
</feature>
<dbReference type="EMBL" id="BGPR01058762">
    <property type="protein sequence ID" value="GBO34870.1"/>
    <property type="molecule type" value="Genomic_DNA"/>
</dbReference>
<evidence type="ECO:0000313" key="3">
    <source>
        <dbReference type="EMBL" id="GBO34870.1"/>
    </source>
</evidence>
<sequence>EAIQTEDVTEAVVESECLMANGEDISSTQDSDKTTILKIGESSEAQMTNGTAEESLNNIDNISPNSIEEIESMKSVKDEGEIGNGQAMTSSSEPDEHTKDITESLPSAQEMSNTSSTSTKVVNDVETMNKNNAETSTLVKTAVSSPSEKLTVSTSRQKVTAAGDVCVAPVTIDISFIYACH</sequence>